<sequence>MPIRLLRGVPAALALVSVLVSSGAARAQDAIGRVNIAGYNTRGMCSGTLVAPRAVLTAAHCVLERDGSPKRISDMVFVAGWTGEGHAGAARVADVEVHPDAVSDGRIDVAHDLALLRLDQDVALEPLAVGNAPPAGPFALAGYTRSRPHRLTRSEACAGQGAGAVWRIGCAIEYGQSGGPVLFGGDRPRVAAILSARDAGGAIAVPVDGWVRRTLARLR</sequence>
<feature type="domain" description="Peptidase S1" evidence="3">
    <location>
        <begin position="20"/>
        <end position="216"/>
    </location>
</feature>
<dbReference type="Proteomes" id="UP000193570">
    <property type="component" value="Unassembled WGS sequence"/>
</dbReference>
<dbReference type="InterPro" id="IPR018114">
    <property type="entry name" value="TRYPSIN_HIS"/>
</dbReference>
<dbReference type="EMBL" id="FWFK01000002">
    <property type="protein sequence ID" value="SLN30729.1"/>
    <property type="molecule type" value="Genomic_DNA"/>
</dbReference>
<reference evidence="4 5" key="1">
    <citation type="submission" date="2017-03" db="EMBL/GenBank/DDBJ databases">
        <authorList>
            <person name="Afonso C.L."/>
            <person name="Miller P.J."/>
            <person name="Scott M.A."/>
            <person name="Spackman E."/>
            <person name="Goraichik I."/>
            <person name="Dimitrov K.M."/>
            <person name="Suarez D.L."/>
            <person name="Swayne D.E."/>
        </authorList>
    </citation>
    <scope>NUCLEOTIDE SEQUENCE [LARGE SCALE GENOMIC DNA]</scope>
    <source>
        <strain evidence="4 5">CECT 8625</strain>
    </source>
</reference>
<dbReference type="InterPro" id="IPR001254">
    <property type="entry name" value="Trypsin_dom"/>
</dbReference>
<gene>
    <name evidence="4" type="ORF">ROJ8625_01382</name>
</gene>
<feature type="signal peptide" evidence="2">
    <location>
        <begin position="1"/>
        <end position="27"/>
    </location>
</feature>
<keyword evidence="5" id="KW-1185">Reference proteome</keyword>
<dbReference type="SUPFAM" id="SSF50494">
    <property type="entry name" value="Trypsin-like serine proteases"/>
    <property type="match status" value="1"/>
</dbReference>
<accession>A0A1X6YTC7</accession>
<dbReference type="PANTHER" id="PTHR15462">
    <property type="entry name" value="SERINE PROTEASE"/>
    <property type="match status" value="1"/>
</dbReference>
<dbReference type="SMART" id="SM00020">
    <property type="entry name" value="Tryp_SPc"/>
    <property type="match status" value="1"/>
</dbReference>
<evidence type="ECO:0000259" key="3">
    <source>
        <dbReference type="PROSITE" id="PS50240"/>
    </source>
</evidence>
<dbReference type="InterPro" id="IPR001314">
    <property type="entry name" value="Peptidase_S1A"/>
</dbReference>
<dbReference type="PRINTS" id="PR00722">
    <property type="entry name" value="CHYMOTRYPSIN"/>
</dbReference>
<dbReference type="Gene3D" id="2.40.10.10">
    <property type="entry name" value="Trypsin-like serine proteases"/>
    <property type="match status" value="2"/>
</dbReference>
<evidence type="ECO:0000256" key="2">
    <source>
        <dbReference type="SAM" id="SignalP"/>
    </source>
</evidence>
<dbReference type="PROSITE" id="PS00134">
    <property type="entry name" value="TRYPSIN_HIS"/>
    <property type="match status" value="1"/>
</dbReference>
<evidence type="ECO:0000313" key="5">
    <source>
        <dbReference type="Proteomes" id="UP000193570"/>
    </source>
</evidence>
<evidence type="ECO:0000256" key="1">
    <source>
        <dbReference type="ARBA" id="ARBA00022729"/>
    </source>
</evidence>
<feature type="chain" id="PRO_5012982147" evidence="2">
    <location>
        <begin position="28"/>
        <end position="219"/>
    </location>
</feature>
<dbReference type="AlphaFoldDB" id="A0A1X6YTC7"/>
<dbReference type="Pfam" id="PF13365">
    <property type="entry name" value="Trypsin_2"/>
    <property type="match status" value="1"/>
</dbReference>
<dbReference type="PANTHER" id="PTHR15462:SF8">
    <property type="entry name" value="SERINE PROTEASE"/>
    <property type="match status" value="1"/>
</dbReference>
<proteinExistence type="predicted"/>
<organism evidence="4 5">
    <name type="scientific">Roseivivax jejudonensis</name>
    <dbReference type="NCBI Taxonomy" id="1529041"/>
    <lineage>
        <taxon>Bacteria</taxon>
        <taxon>Pseudomonadati</taxon>
        <taxon>Pseudomonadota</taxon>
        <taxon>Alphaproteobacteria</taxon>
        <taxon>Rhodobacterales</taxon>
        <taxon>Roseobacteraceae</taxon>
        <taxon>Roseivivax</taxon>
    </lineage>
</organism>
<dbReference type="InterPro" id="IPR009003">
    <property type="entry name" value="Peptidase_S1_PA"/>
</dbReference>
<dbReference type="PROSITE" id="PS50240">
    <property type="entry name" value="TRYPSIN_DOM"/>
    <property type="match status" value="1"/>
</dbReference>
<dbReference type="InterPro" id="IPR050966">
    <property type="entry name" value="Glutamyl_endopeptidase"/>
</dbReference>
<dbReference type="GO" id="GO:0004252">
    <property type="term" value="F:serine-type endopeptidase activity"/>
    <property type="evidence" value="ECO:0007669"/>
    <property type="project" value="InterPro"/>
</dbReference>
<evidence type="ECO:0000313" key="4">
    <source>
        <dbReference type="EMBL" id="SLN30729.1"/>
    </source>
</evidence>
<dbReference type="GO" id="GO:0006508">
    <property type="term" value="P:proteolysis"/>
    <property type="evidence" value="ECO:0007669"/>
    <property type="project" value="InterPro"/>
</dbReference>
<keyword evidence="1 2" id="KW-0732">Signal</keyword>
<protein>
    <submittedName>
        <fullName evidence="4">Trypsin</fullName>
    </submittedName>
</protein>
<name>A0A1X6YTC7_9RHOB</name>
<dbReference type="InterPro" id="IPR043504">
    <property type="entry name" value="Peptidase_S1_PA_chymotrypsin"/>
</dbReference>